<evidence type="ECO:0000313" key="1">
    <source>
        <dbReference type="EMBL" id="GBG35025.1"/>
    </source>
</evidence>
<protein>
    <submittedName>
        <fullName evidence="1">Uncharacterized protein</fullName>
    </submittedName>
</protein>
<evidence type="ECO:0000313" key="2">
    <source>
        <dbReference type="Proteomes" id="UP000241890"/>
    </source>
</evidence>
<gene>
    <name evidence="1" type="ORF">FCC1311_112482</name>
</gene>
<sequence>MMEVRCPEPTVKFIQKESTRKAWNVRVEDNLLLEKLHVFKGSAKVPVPFHFESRAVFARIVEEDSISINADAADQSGSGSDTRTLRELNALLSDHLEWFEDSGAFKNVFETFWMNGCIHVSGARVVCSFDNWNDMEAFRKV</sequence>
<reference evidence="1 2" key="1">
    <citation type="submission" date="2017-12" db="EMBL/GenBank/DDBJ databases">
        <title>Sequencing, de novo assembly and annotation of complete genome of a new Thraustochytrid species, strain FCC1311.</title>
        <authorList>
            <person name="Sedici K."/>
            <person name="Godart F."/>
            <person name="Aiese Cigliano R."/>
            <person name="Sanseverino W."/>
            <person name="Barakat M."/>
            <person name="Ortet P."/>
            <person name="Marechal E."/>
            <person name="Cagnac O."/>
            <person name="Amato A."/>
        </authorList>
    </citation>
    <scope>NUCLEOTIDE SEQUENCE [LARGE SCALE GENOMIC DNA]</scope>
</reference>
<name>A0A2R5GWR9_9STRA</name>
<dbReference type="EMBL" id="BEYU01000257">
    <property type="protein sequence ID" value="GBG35025.1"/>
    <property type="molecule type" value="Genomic_DNA"/>
</dbReference>
<organism evidence="1 2">
    <name type="scientific">Hondaea fermentalgiana</name>
    <dbReference type="NCBI Taxonomy" id="2315210"/>
    <lineage>
        <taxon>Eukaryota</taxon>
        <taxon>Sar</taxon>
        <taxon>Stramenopiles</taxon>
        <taxon>Bigyra</taxon>
        <taxon>Labyrinthulomycetes</taxon>
        <taxon>Thraustochytrida</taxon>
        <taxon>Thraustochytriidae</taxon>
        <taxon>Hondaea</taxon>
    </lineage>
</organism>
<dbReference type="Proteomes" id="UP000241890">
    <property type="component" value="Unassembled WGS sequence"/>
</dbReference>
<dbReference type="InParanoid" id="A0A2R5GWR9"/>
<accession>A0A2R5GWR9</accession>
<comment type="caution">
    <text evidence="1">The sequence shown here is derived from an EMBL/GenBank/DDBJ whole genome shotgun (WGS) entry which is preliminary data.</text>
</comment>
<proteinExistence type="predicted"/>
<keyword evidence="2" id="KW-1185">Reference proteome</keyword>
<dbReference type="AlphaFoldDB" id="A0A2R5GWR9"/>